<proteinExistence type="predicted"/>
<dbReference type="InterPro" id="IPR011990">
    <property type="entry name" value="TPR-like_helical_dom_sf"/>
</dbReference>
<dbReference type="Proteomes" id="UP000051326">
    <property type="component" value="Unassembled WGS sequence"/>
</dbReference>
<protein>
    <submittedName>
        <fullName evidence="5">Cytochrome c biogenesis factor</fullName>
    </submittedName>
</protein>
<keyword evidence="2 3" id="KW-0802">TPR repeat</keyword>
<dbReference type="Gene3D" id="1.25.40.10">
    <property type="entry name" value="Tetratricopeptide repeat domain"/>
    <property type="match status" value="1"/>
</dbReference>
<evidence type="ECO:0000256" key="2">
    <source>
        <dbReference type="ARBA" id="ARBA00022803"/>
    </source>
</evidence>
<gene>
    <name evidence="5" type="ORF">PHA8399_03202</name>
</gene>
<dbReference type="STRING" id="1396826.PHA8399_03202"/>
<feature type="repeat" description="TPR" evidence="3">
    <location>
        <begin position="91"/>
        <end position="124"/>
    </location>
</feature>
<dbReference type="Pfam" id="PF07719">
    <property type="entry name" value="TPR_2"/>
    <property type="match status" value="1"/>
</dbReference>
<dbReference type="InterPro" id="IPR019734">
    <property type="entry name" value="TPR_rpt"/>
</dbReference>
<feature type="chain" id="PRO_5006064271" evidence="4">
    <location>
        <begin position="19"/>
        <end position="177"/>
    </location>
</feature>
<dbReference type="SMART" id="SM00028">
    <property type="entry name" value="TPR"/>
    <property type="match status" value="1"/>
</dbReference>
<keyword evidence="1" id="KW-0677">Repeat</keyword>
<evidence type="ECO:0000256" key="4">
    <source>
        <dbReference type="SAM" id="SignalP"/>
    </source>
</evidence>
<dbReference type="AlphaFoldDB" id="A0A0P1HBW2"/>
<evidence type="ECO:0000256" key="1">
    <source>
        <dbReference type="ARBA" id="ARBA00022737"/>
    </source>
</evidence>
<feature type="signal peptide" evidence="4">
    <location>
        <begin position="1"/>
        <end position="18"/>
    </location>
</feature>
<dbReference type="RefSeq" id="WP_058287080.1">
    <property type="nucleotide sequence ID" value="NZ_CYSR01000030.1"/>
</dbReference>
<dbReference type="PROSITE" id="PS50005">
    <property type="entry name" value="TPR"/>
    <property type="match status" value="1"/>
</dbReference>
<keyword evidence="4" id="KW-0732">Signal</keyword>
<dbReference type="EMBL" id="CYSR01000030">
    <property type="protein sequence ID" value="CUI01061.1"/>
    <property type="molecule type" value="Genomic_DNA"/>
</dbReference>
<organism evidence="5 6">
    <name type="scientific">Leisingera aquaemixtae</name>
    <dbReference type="NCBI Taxonomy" id="1396826"/>
    <lineage>
        <taxon>Bacteria</taxon>
        <taxon>Pseudomonadati</taxon>
        <taxon>Pseudomonadota</taxon>
        <taxon>Alphaproteobacteria</taxon>
        <taxon>Rhodobacterales</taxon>
        <taxon>Roseobacteraceae</taxon>
        <taxon>Leisingera</taxon>
    </lineage>
</organism>
<dbReference type="InterPro" id="IPR013105">
    <property type="entry name" value="TPR_2"/>
</dbReference>
<evidence type="ECO:0000256" key="3">
    <source>
        <dbReference type="PROSITE-ProRule" id="PRU00339"/>
    </source>
</evidence>
<accession>A0A0P1HBW2</accession>
<dbReference type="SUPFAM" id="SSF48452">
    <property type="entry name" value="TPR-like"/>
    <property type="match status" value="1"/>
</dbReference>
<evidence type="ECO:0000313" key="5">
    <source>
        <dbReference type="EMBL" id="CUI01061.1"/>
    </source>
</evidence>
<evidence type="ECO:0000313" key="6">
    <source>
        <dbReference type="Proteomes" id="UP000051326"/>
    </source>
</evidence>
<sequence length="177" mass="19417">MRFLALAAALTLPVTAIAAGGNDWNPPKPTETTKTCKGKRVWDDAKKRCVRPRKSSLNQDQLLGAARELAYAGRQQDAQAVLSAMADQQDSLVLTYWGFTHRKLGHLDQAQAYYDQALARDPDNLLARSYMGQGLVQQGKYGAALIQWKEIRARGGDGTWAEAALRSALETGASYSY</sequence>
<name>A0A0P1HBW2_9RHOB</name>
<reference evidence="5 6" key="1">
    <citation type="submission" date="2015-09" db="EMBL/GenBank/DDBJ databases">
        <authorList>
            <consortium name="Swine Surveillance"/>
        </authorList>
    </citation>
    <scope>NUCLEOTIDE SEQUENCE [LARGE SCALE GENOMIC DNA]</scope>
    <source>
        <strain evidence="5 6">CECT 8399</strain>
    </source>
</reference>